<feature type="region of interest" description="Disordered" evidence="2">
    <location>
        <begin position="494"/>
        <end position="598"/>
    </location>
</feature>
<proteinExistence type="predicted"/>
<feature type="compositionally biased region" description="Polar residues" evidence="2">
    <location>
        <begin position="494"/>
        <end position="503"/>
    </location>
</feature>
<feature type="compositionally biased region" description="Polar residues" evidence="2">
    <location>
        <begin position="526"/>
        <end position="550"/>
    </location>
</feature>
<feature type="coiled-coil region" evidence="1">
    <location>
        <begin position="134"/>
        <end position="168"/>
    </location>
</feature>
<feature type="compositionally biased region" description="Pro residues" evidence="2">
    <location>
        <begin position="36"/>
        <end position="53"/>
    </location>
</feature>
<evidence type="ECO:0000256" key="1">
    <source>
        <dbReference type="SAM" id="Coils"/>
    </source>
</evidence>
<keyword evidence="1" id="KW-0175">Coiled coil</keyword>
<feature type="non-terminal residue" evidence="3">
    <location>
        <position position="1"/>
    </location>
</feature>
<gene>
    <name evidence="3" type="primary">slyX_3</name>
    <name evidence="3" type="ORF">g.41872</name>
</gene>
<dbReference type="PANTHER" id="PTHR34778">
    <property type="entry name" value="OS02G0580700 PROTEIN"/>
    <property type="match status" value="1"/>
</dbReference>
<sequence length="626" mass="69827">QKHKTNGQPINGRSPLPPPLSLRHFAALRHRVPHTPRLPGPVPASCAVPPPPSTMEEAEEKMAALKRAYADIILNMAKESAARILASERRALHFQQGLVLTKEDALSTLLRVKSLMDSKISEAERVSLGQVRRIQELEIQLAEAESTIERLDKKLRILSDELVDMKNNQTESLDEQCTSKSHLTPHENICQKSLAQGIADVQRCLLFNNVSQVERPDDFSEKNTFVGHPDLASIIMRSKEPELYRNGCTQRIRAFEQNILSGNDPLGQIDDQFLRNKCFVYEKTTEDPCVDDSLETDNMLFRSKNGNGSKDVVQLGGNCERGQIKLVDRFSLRSKRTRSKRLSPSMGNASSLIVTDHEPSLAPLFNLSVKRKVAGDGETMSKANNEASKKCVHSLLAPESNGSFKDTEDDKNHLGLSIKEDRPNLLKSQNAVYVDSLMRSSYLSSDGQISQSALPNVERIECENVVRTPQLCSKTDMSFGALSEVCVKNNGDTTLIPNEQSWPKQEKVENPNASVREVDIGRKNANLMNPESTSGKSVDSSGASPQGTSSRHLKYTFTRKRKRGSSTSVNENVLLEKKNNSKKRFVDKESALPEPQKPILLTRSSRDSRRLAQVARQLISLSEKRW</sequence>
<evidence type="ECO:0000256" key="2">
    <source>
        <dbReference type="SAM" id="MobiDB-lite"/>
    </source>
</evidence>
<dbReference type="PANTHER" id="PTHR34778:SF2">
    <property type="entry name" value="OS02G0580700 PROTEIN"/>
    <property type="match status" value="1"/>
</dbReference>
<feature type="compositionally biased region" description="Basic and acidic residues" evidence="2">
    <location>
        <begin position="574"/>
        <end position="591"/>
    </location>
</feature>
<accession>A0A1D1Y8Y0</accession>
<organism evidence="3">
    <name type="scientific">Anthurium amnicola</name>
    <dbReference type="NCBI Taxonomy" id="1678845"/>
    <lineage>
        <taxon>Eukaryota</taxon>
        <taxon>Viridiplantae</taxon>
        <taxon>Streptophyta</taxon>
        <taxon>Embryophyta</taxon>
        <taxon>Tracheophyta</taxon>
        <taxon>Spermatophyta</taxon>
        <taxon>Magnoliopsida</taxon>
        <taxon>Liliopsida</taxon>
        <taxon>Araceae</taxon>
        <taxon>Pothoideae</taxon>
        <taxon>Potheae</taxon>
        <taxon>Anthurium</taxon>
    </lineage>
</organism>
<dbReference type="AlphaFoldDB" id="A0A1D1Y8Y0"/>
<feature type="compositionally biased region" description="Basic residues" evidence="2">
    <location>
        <begin position="551"/>
        <end position="564"/>
    </location>
</feature>
<feature type="region of interest" description="Disordered" evidence="2">
    <location>
        <begin position="33"/>
        <end position="55"/>
    </location>
</feature>
<dbReference type="EMBL" id="GDJX01016849">
    <property type="protein sequence ID" value="JAT51087.1"/>
    <property type="molecule type" value="Transcribed_RNA"/>
</dbReference>
<feature type="compositionally biased region" description="Polar residues" evidence="2">
    <location>
        <begin position="1"/>
        <end position="11"/>
    </location>
</feature>
<name>A0A1D1Y8Y0_9ARAE</name>
<protein>
    <submittedName>
        <fullName evidence="3">Protein slyX</fullName>
    </submittedName>
</protein>
<evidence type="ECO:0000313" key="3">
    <source>
        <dbReference type="EMBL" id="JAT51087.1"/>
    </source>
</evidence>
<reference evidence="3" key="1">
    <citation type="submission" date="2015-07" db="EMBL/GenBank/DDBJ databases">
        <title>Transcriptome Assembly of Anthurium amnicola.</title>
        <authorList>
            <person name="Suzuki J."/>
        </authorList>
    </citation>
    <scope>NUCLEOTIDE SEQUENCE</scope>
</reference>
<feature type="region of interest" description="Disordered" evidence="2">
    <location>
        <begin position="1"/>
        <end position="20"/>
    </location>
</feature>